<proteinExistence type="inferred from homology"/>
<reference evidence="9 10" key="1">
    <citation type="journal article" date="2024" name="G3 (Bethesda)">
        <title>Genome assembly of Hibiscus sabdariffa L. provides insights into metabolisms of medicinal natural products.</title>
        <authorList>
            <person name="Kim T."/>
        </authorList>
    </citation>
    <scope>NUCLEOTIDE SEQUENCE [LARGE SCALE GENOMIC DNA]</scope>
    <source>
        <strain evidence="9">TK-2024</strain>
        <tissue evidence="9">Old leaves</tissue>
    </source>
</reference>
<evidence type="ECO:0000256" key="6">
    <source>
        <dbReference type="RuleBase" id="RU363077"/>
    </source>
</evidence>
<evidence type="ECO:0000256" key="5">
    <source>
        <dbReference type="ARBA" id="ARBA00023136"/>
    </source>
</evidence>
<keyword evidence="4 6" id="KW-1133">Transmembrane helix</keyword>
<evidence type="ECO:0000256" key="1">
    <source>
        <dbReference type="ARBA" id="ARBA00004141"/>
    </source>
</evidence>
<gene>
    <name evidence="9" type="ORF">V6N12_047054</name>
</gene>
<dbReference type="InterPro" id="IPR030184">
    <property type="entry name" value="WAT1-related"/>
</dbReference>
<feature type="domain" description="EamA" evidence="8">
    <location>
        <begin position="60"/>
        <end position="199"/>
    </location>
</feature>
<feature type="transmembrane region" description="Helical" evidence="6">
    <location>
        <begin position="154"/>
        <end position="174"/>
    </location>
</feature>
<comment type="subcellular location">
    <subcellularLocation>
        <location evidence="1 6">Membrane</location>
        <topology evidence="1 6">Multi-pass membrane protein</topology>
    </subcellularLocation>
</comment>
<feature type="compositionally biased region" description="Polar residues" evidence="7">
    <location>
        <begin position="303"/>
        <end position="327"/>
    </location>
</feature>
<evidence type="ECO:0000313" key="9">
    <source>
        <dbReference type="EMBL" id="KAK8495376.1"/>
    </source>
</evidence>
<dbReference type="EMBL" id="JBBPBM010000442">
    <property type="protein sequence ID" value="KAK8495376.1"/>
    <property type="molecule type" value="Genomic_DNA"/>
</dbReference>
<feature type="transmembrane region" description="Helical" evidence="6">
    <location>
        <begin position="58"/>
        <end position="78"/>
    </location>
</feature>
<comment type="similarity">
    <text evidence="2 6">Belongs to the drug/metabolite transporter (DMT) superfamily. Plant drug/metabolite exporter (P-DME) (TC 2.A.7.4) family.</text>
</comment>
<evidence type="ECO:0000256" key="7">
    <source>
        <dbReference type="SAM" id="MobiDB-lite"/>
    </source>
</evidence>
<dbReference type="InterPro" id="IPR000620">
    <property type="entry name" value="EamA_dom"/>
</dbReference>
<comment type="caution">
    <text evidence="9">The sequence shown here is derived from an EMBL/GenBank/DDBJ whole genome shotgun (WGS) entry which is preliminary data.</text>
</comment>
<evidence type="ECO:0000256" key="4">
    <source>
        <dbReference type="ARBA" id="ARBA00022989"/>
    </source>
</evidence>
<feature type="transmembrane region" description="Helical" evidence="6">
    <location>
        <begin position="90"/>
        <end position="111"/>
    </location>
</feature>
<keyword evidence="5 6" id="KW-0472">Membrane</keyword>
<evidence type="ECO:0000259" key="8">
    <source>
        <dbReference type="Pfam" id="PF00892"/>
    </source>
</evidence>
<feature type="transmembrane region" description="Helical" evidence="6">
    <location>
        <begin position="180"/>
        <end position="199"/>
    </location>
</feature>
<dbReference type="PANTHER" id="PTHR31218">
    <property type="entry name" value="WAT1-RELATED PROTEIN"/>
    <property type="match status" value="1"/>
</dbReference>
<keyword evidence="10" id="KW-1185">Reference proteome</keyword>
<evidence type="ECO:0000256" key="3">
    <source>
        <dbReference type="ARBA" id="ARBA00022692"/>
    </source>
</evidence>
<dbReference type="SUPFAM" id="SSF103481">
    <property type="entry name" value="Multidrug resistance efflux transporter EmrE"/>
    <property type="match status" value="1"/>
</dbReference>
<dbReference type="Proteomes" id="UP001472677">
    <property type="component" value="Unassembled WGS sequence"/>
</dbReference>
<feature type="compositionally biased region" description="Basic and acidic residues" evidence="7">
    <location>
        <begin position="328"/>
        <end position="352"/>
    </location>
</feature>
<evidence type="ECO:0000313" key="10">
    <source>
        <dbReference type="Proteomes" id="UP001472677"/>
    </source>
</evidence>
<evidence type="ECO:0000256" key="2">
    <source>
        <dbReference type="ARBA" id="ARBA00007635"/>
    </source>
</evidence>
<name>A0ABR2ANJ5_9ROSI</name>
<feature type="transmembrane region" description="Helical" evidence="6">
    <location>
        <begin position="123"/>
        <end position="147"/>
    </location>
</feature>
<dbReference type="InterPro" id="IPR037185">
    <property type="entry name" value="EmrE-like"/>
</dbReference>
<keyword evidence="3 6" id="KW-0812">Transmembrane</keyword>
<accession>A0ABR2ANJ5</accession>
<feature type="transmembrane region" description="Helical" evidence="6">
    <location>
        <begin position="15"/>
        <end position="38"/>
    </location>
</feature>
<protein>
    <recommendedName>
        <fullName evidence="6">WAT1-related protein</fullName>
    </recommendedName>
</protein>
<feature type="region of interest" description="Disordered" evidence="7">
    <location>
        <begin position="296"/>
        <end position="352"/>
    </location>
</feature>
<dbReference type="Pfam" id="PF00892">
    <property type="entry name" value="EamA"/>
    <property type="match status" value="1"/>
</dbReference>
<sequence>METFTLYTWPGRAKVIGTIISISGAMITTFYSGSSFHIPTGIDLFPEPHTLQFRAERPILGAALAFGSVICFSLLLIIQTKLTATHAYPVFSTSWLICSSSSVFCVASAMIRETDWSAWRLHANMSLTTIIFTGTFGFGAVVVIVTWCTGARGLDFVSSFTPLSLIFTTLFGSLLLGEEIHVGSIIGAIVIMVGVYITLWGRNAEAPAPAPAPIPAPAPAPVDILESPPGGEIAIEVLEPESSEIVPEDEIPDALELQPTVGTAIPTPADVLESPPGGEIAIEVLEPESSEIVAEDEIPDGSELQSTTGTTAVDETLDTSEIQSSVDSMRELESLDPTDHIRSSDEGHVEIE</sequence>
<organism evidence="9 10">
    <name type="scientific">Hibiscus sabdariffa</name>
    <name type="common">roselle</name>
    <dbReference type="NCBI Taxonomy" id="183260"/>
    <lineage>
        <taxon>Eukaryota</taxon>
        <taxon>Viridiplantae</taxon>
        <taxon>Streptophyta</taxon>
        <taxon>Embryophyta</taxon>
        <taxon>Tracheophyta</taxon>
        <taxon>Spermatophyta</taxon>
        <taxon>Magnoliopsida</taxon>
        <taxon>eudicotyledons</taxon>
        <taxon>Gunneridae</taxon>
        <taxon>Pentapetalae</taxon>
        <taxon>rosids</taxon>
        <taxon>malvids</taxon>
        <taxon>Malvales</taxon>
        <taxon>Malvaceae</taxon>
        <taxon>Malvoideae</taxon>
        <taxon>Hibiscus</taxon>
    </lineage>
</organism>